<name>A0A1I4L1F2_9FIRM</name>
<gene>
    <name evidence="1" type="ORF">SAMN04490355_102131</name>
</gene>
<evidence type="ECO:0000313" key="1">
    <source>
        <dbReference type="EMBL" id="SFL84845.1"/>
    </source>
</evidence>
<evidence type="ECO:0000313" key="2">
    <source>
        <dbReference type="Proteomes" id="UP000199520"/>
    </source>
</evidence>
<dbReference type="RefSeq" id="WP_090937699.1">
    <property type="nucleotide sequence ID" value="NZ_FOTS01000021.1"/>
</dbReference>
<sequence>MIDMPAIISDHVMDAAKGWSIEETIPNVSHVIAVLKETWDLQTFRNLEQGKVAVPDDVMNEYLASTIEDSEEIKELSITSLEGHKLKISALTKKAGRMVFICDIKQFEHNRESSFMKLKIVDKKLPDKPIVSWIFSKVSLAMVTKFVGHVNPGYGLGVKVVGNEVTIDFHQALYNSNIGTLDVFGYKPLDAMIIKEAVPEKGFVNFTTAVDLPDEIKDRIKNVLP</sequence>
<accession>A0A1I4L1F2</accession>
<keyword evidence="2" id="KW-1185">Reference proteome</keyword>
<dbReference type="OrthoDB" id="1677943at2"/>
<proteinExistence type="predicted"/>
<organism evidence="1 2">
    <name type="scientific">Pelosinus propionicus DSM 13327</name>
    <dbReference type="NCBI Taxonomy" id="1123291"/>
    <lineage>
        <taxon>Bacteria</taxon>
        <taxon>Bacillati</taxon>
        <taxon>Bacillota</taxon>
        <taxon>Negativicutes</taxon>
        <taxon>Selenomonadales</taxon>
        <taxon>Sporomusaceae</taxon>
        <taxon>Pelosinus</taxon>
    </lineage>
</organism>
<protein>
    <submittedName>
        <fullName evidence="1">Uncharacterized protein</fullName>
    </submittedName>
</protein>
<dbReference type="EMBL" id="FOTS01000021">
    <property type="protein sequence ID" value="SFL84845.1"/>
    <property type="molecule type" value="Genomic_DNA"/>
</dbReference>
<dbReference type="Proteomes" id="UP000199520">
    <property type="component" value="Unassembled WGS sequence"/>
</dbReference>
<reference evidence="2" key="1">
    <citation type="submission" date="2016-10" db="EMBL/GenBank/DDBJ databases">
        <authorList>
            <person name="Varghese N."/>
            <person name="Submissions S."/>
        </authorList>
    </citation>
    <scope>NUCLEOTIDE SEQUENCE [LARGE SCALE GENOMIC DNA]</scope>
    <source>
        <strain evidence="2">DSM 13327</strain>
    </source>
</reference>
<dbReference type="AlphaFoldDB" id="A0A1I4L1F2"/>